<feature type="compositionally biased region" description="Basic and acidic residues" evidence="1">
    <location>
        <begin position="818"/>
        <end position="832"/>
    </location>
</feature>
<dbReference type="InterPro" id="IPR006674">
    <property type="entry name" value="HD_domain"/>
</dbReference>
<evidence type="ECO:0000256" key="1">
    <source>
        <dbReference type="SAM" id="MobiDB-lite"/>
    </source>
</evidence>
<feature type="region of interest" description="Disordered" evidence="1">
    <location>
        <begin position="811"/>
        <end position="838"/>
    </location>
</feature>
<gene>
    <name evidence="3" type="ORF">H1B27_02025</name>
</gene>
<dbReference type="PANTHER" id="PTHR11373">
    <property type="entry name" value="DEOXYNUCLEOSIDE TRIPHOSPHATE TRIPHOSPHOHYDROLASE"/>
    <property type="match status" value="1"/>
</dbReference>
<evidence type="ECO:0000259" key="2">
    <source>
        <dbReference type="SMART" id="SM00471"/>
    </source>
</evidence>
<organism evidence="3 4">
    <name type="scientific">Bradyrhizobium diversitatis</name>
    <dbReference type="NCBI Taxonomy" id="2755406"/>
    <lineage>
        <taxon>Bacteria</taxon>
        <taxon>Pseudomonadati</taxon>
        <taxon>Pseudomonadota</taxon>
        <taxon>Alphaproteobacteria</taxon>
        <taxon>Hyphomicrobiales</taxon>
        <taxon>Nitrobacteraceae</taxon>
        <taxon>Bradyrhizobium</taxon>
    </lineage>
</organism>
<evidence type="ECO:0000313" key="3">
    <source>
        <dbReference type="EMBL" id="MBH5385054.1"/>
    </source>
</evidence>
<dbReference type="Proteomes" id="UP001194539">
    <property type="component" value="Unassembled WGS sequence"/>
</dbReference>
<reference evidence="3 4" key="1">
    <citation type="submission" date="2020-07" db="EMBL/GenBank/DDBJ databases">
        <title>Bradyrhizobium diversity isolated from nodules of indigenous legumes of Western Australia.</title>
        <authorList>
            <person name="Klepa M.S."/>
        </authorList>
    </citation>
    <scope>NUCLEOTIDE SEQUENCE [LARGE SCALE GENOMIC DNA]</scope>
    <source>
        <strain evidence="3 4">CNPSo 4019</strain>
    </source>
</reference>
<dbReference type="InterPro" id="IPR050135">
    <property type="entry name" value="dGTPase-like"/>
</dbReference>
<sequence length="838" mass="92716">MQRQVRTELRGLAPELAAEVDELAAAWLKSLLERLSGANHWEFRPKQINDPIWGTIELAPWEVALLDTALLQRMRGVRQLGLAQLVFPGAGHDRLEHILGVVGAVEQCVQSLSRQIDRWNRDHATTPLPAIEEADRYALRLAALLHDTGHGPFSHAIEPVMEMTTLLGRDSVEAGWRIEIGKLQKALKGIYTLNAPPSASEVVAVMIVLSEAMTRVLAHDKLMMSKGRSGDELQEFIVSAIIGAVEGPGATYLSSLISSQIDADKLDYLPRDAHHAGLDIGFDTDRLLSRLEVLRVTPANVDRSSLKELHERASASKDQMFLQLGIAASGFGSFEQMLIGRTFLYDRLYHHHKVRSAEAMAQRLLLVAERDRGRRFALKEIFLGVGDDTMLRILAGEITHSGFAIAPGKATELAKGVLERSLFHRAFAFRARFIADTPGLSKDTLEQNRRTLWRKIESELETLPQRYDLGRLIFDVATECAKTILGQNVEADRMRWVIDELARMGPEQIIVDLPKNNTQRISTLARYPNGAIKIPEFSFNPQKWSDAYELQKRTGYVFCPRSVVEIAGLASKIVFLKRFGVIMGNDADGYIKAPSEIPPGWIEALRKGGLLDEAAAERLVTRRQSLLAVAAEDLAVPEDWIKEDADIPYSLAAGIGKHLRGGLTAEDKAKLTKVLQAMYAFVDVWFAGHVTTELEDEAALQILLRDSLRARGLEVDEGSRVGGGNLDLWAEDAVLIENKFHGPTKDPTRVAAPAGMQGRRYAISLGSQVVIVVVGHKLSGGDLPNKSATLSIHGISSIDPNRVEFRFSLPYGAPLPSRESEDPKARRLEKPSRRSKKG</sequence>
<comment type="caution">
    <text evidence="3">The sequence shown here is derived from an EMBL/GenBank/DDBJ whole genome shotgun (WGS) entry which is preliminary data.</text>
</comment>
<name>A0ABS0NVM3_9BRAD</name>
<dbReference type="SMART" id="SM00471">
    <property type="entry name" value="HDc"/>
    <property type="match status" value="1"/>
</dbReference>
<dbReference type="EMBL" id="JACEGD010000002">
    <property type="protein sequence ID" value="MBH5385054.1"/>
    <property type="molecule type" value="Genomic_DNA"/>
</dbReference>
<accession>A0ABS0NVM3</accession>
<evidence type="ECO:0000313" key="4">
    <source>
        <dbReference type="Proteomes" id="UP001194539"/>
    </source>
</evidence>
<dbReference type="CDD" id="cd00077">
    <property type="entry name" value="HDc"/>
    <property type="match status" value="1"/>
</dbReference>
<keyword evidence="4" id="KW-1185">Reference proteome</keyword>
<feature type="domain" description="HD/PDEase" evidence="2">
    <location>
        <begin position="90"/>
        <end position="278"/>
    </location>
</feature>
<dbReference type="PANTHER" id="PTHR11373:SF4">
    <property type="entry name" value="DEOXYNUCLEOSIDE TRIPHOSPHATE TRIPHOSPHOHYDROLASE SAMHD1"/>
    <property type="match status" value="1"/>
</dbReference>
<proteinExistence type="predicted"/>
<dbReference type="Pfam" id="PF01966">
    <property type="entry name" value="HD"/>
    <property type="match status" value="1"/>
</dbReference>
<dbReference type="InterPro" id="IPR003607">
    <property type="entry name" value="HD/PDEase_dom"/>
</dbReference>
<dbReference type="Gene3D" id="1.10.3210.10">
    <property type="entry name" value="Hypothetical protein af1432"/>
    <property type="match status" value="1"/>
</dbReference>
<protein>
    <submittedName>
        <fullName evidence="3">HD domain-containing protein</fullName>
    </submittedName>
</protein>
<dbReference type="SUPFAM" id="SSF109604">
    <property type="entry name" value="HD-domain/PDEase-like"/>
    <property type="match status" value="1"/>
</dbReference>